<name>A0A0E9WHD3_ANGAN</name>
<dbReference type="EMBL" id="GBXM01018856">
    <property type="protein sequence ID" value="JAH89721.1"/>
    <property type="molecule type" value="Transcribed_RNA"/>
</dbReference>
<sequence>MILMTENIAQIKILSISISIKMYTSLCFGAGAVVEIQV</sequence>
<accession>A0A0E9WHD3</accession>
<protein>
    <submittedName>
        <fullName evidence="1">Uncharacterized protein</fullName>
    </submittedName>
</protein>
<dbReference type="AlphaFoldDB" id="A0A0E9WHD3"/>
<organism evidence="1">
    <name type="scientific">Anguilla anguilla</name>
    <name type="common">European freshwater eel</name>
    <name type="synonym">Muraena anguilla</name>
    <dbReference type="NCBI Taxonomy" id="7936"/>
    <lineage>
        <taxon>Eukaryota</taxon>
        <taxon>Metazoa</taxon>
        <taxon>Chordata</taxon>
        <taxon>Craniata</taxon>
        <taxon>Vertebrata</taxon>
        <taxon>Euteleostomi</taxon>
        <taxon>Actinopterygii</taxon>
        <taxon>Neopterygii</taxon>
        <taxon>Teleostei</taxon>
        <taxon>Anguilliformes</taxon>
        <taxon>Anguillidae</taxon>
        <taxon>Anguilla</taxon>
    </lineage>
</organism>
<reference evidence="1" key="1">
    <citation type="submission" date="2014-11" db="EMBL/GenBank/DDBJ databases">
        <authorList>
            <person name="Amaro Gonzalez C."/>
        </authorList>
    </citation>
    <scope>NUCLEOTIDE SEQUENCE</scope>
</reference>
<reference evidence="1" key="2">
    <citation type="journal article" date="2015" name="Fish Shellfish Immunol.">
        <title>Early steps in the European eel (Anguilla anguilla)-Vibrio vulnificus interaction in the gills: Role of the RtxA13 toxin.</title>
        <authorList>
            <person name="Callol A."/>
            <person name="Pajuelo D."/>
            <person name="Ebbesson L."/>
            <person name="Teles M."/>
            <person name="MacKenzie S."/>
            <person name="Amaro C."/>
        </authorList>
    </citation>
    <scope>NUCLEOTIDE SEQUENCE</scope>
</reference>
<proteinExistence type="predicted"/>
<evidence type="ECO:0000313" key="1">
    <source>
        <dbReference type="EMBL" id="JAH89721.1"/>
    </source>
</evidence>